<keyword evidence="6 7" id="KW-0472">Membrane</keyword>
<feature type="transmembrane region" description="Helical" evidence="7">
    <location>
        <begin position="173"/>
        <end position="190"/>
    </location>
</feature>
<sequence>MAVATQTARSFRWSIFLLLAIAGLFYVKWYPYYGRALMAASHHAIGHSILMGKAAQAPAPSWHAALGYALAYGKAIWQAMLLGLLLGSGIQALLPADWVARALGGRGFGSVLAGGLLAVPGMMCTCCAAPVVIGLRKHQAAPGATIAFWLGNTVLNPATLVFTGFVLGWHWTVLRLLLGVPMVFGLGHLANRMTASVRPLPAQMLPTEPEPRSLAEVGRRWAQIFARMTLRLIPEYVVIVLLLGAVRAWMFPHIGPDIGNQWFWIAALALAGMLFVIPTAGEVPIVQAMLALGLGGGPAAALLMTLPPVSLPSLTMLGHSFPKRLLVAIAAAVVGFGMLGGAIAALLGMR</sequence>
<gene>
    <name evidence="8" type="ORF">DVT68_14330</name>
</gene>
<comment type="caution">
    <text evidence="8">The sequence shown here is derived from an EMBL/GenBank/DDBJ whole genome shotgun (WGS) entry which is preliminary data.</text>
</comment>
<evidence type="ECO:0000313" key="8">
    <source>
        <dbReference type="EMBL" id="RDI98249.1"/>
    </source>
</evidence>
<dbReference type="Pfam" id="PF03773">
    <property type="entry name" value="ArsP_1"/>
    <property type="match status" value="1"/>
</dbReference>
<comment type="similarity">
    <text evidence="2">Belongs to the UPF0718 family.</text>
</comment>
<feature type="transmembrane region" description="Helical" evidence="7">
    <location>
        <begin position="147"/>
        <end position="167"/>
    </location>
</feature>
<dbReference type="OrthoDB" id="8771795at2"/>
<feature type="transmembrane region" description="Helical" evidence="7">
    <location>
        <begin position="288"/>
        <end position="306"/>
    </location>
</feature>
<comment type="subcellular location">
    <subcellularLocation>
        <location evidence="1">Cell membrane</location>
        <topology evidence="1">Multi-pass membrane protein</topology>
    </subcellularLocation>
</comment>
<organism evidence="8 9">
    <name type="scientific">Dyella solisilvae</name>
    <dbReference type="NCBI Taxonomy" id="1920168"/>
    <lineage>
        <taxon>Bacteria</taxon>
        <taxon>Pseudomonadati</taxon>
        <taxon>Pseudomonadota</taxon>
        <taxon>Gammaproteobacteria</taxon>
        <taxon>Lysobacterales</taxon>
        <taxon>Rhodanobacteraceae</taxon>
        <taxon>Dyella</taxon>
    </lineage>
</organism>
<evidence type="ECO:0000256" key="6">
    <source>
        <dbReference type="ARBA" id="ARBA00023136"/>
    </source>
</evidence>
<feature type="transmembrane region" description="Helical" evidence="7">
    <location>
        <begin position="12"/>
        <end position="30"/>
    </location>
</feature>
<dbReference type="InterPro" id="IPR005524">
    <property type="entry name" value="DUF318"/>
</dbReference>
<feature type="transmembrane region" description="Helical" evidence="7">
    <location>
        <begin position="326"/>
        <end position="347"/>
    </location>
</feature>
<evidence type="ECO:0000313" key="9">
    <source>
        <dbReference type="Proteomes" id="UP000254711"/>
    </source>
</evidence>
<feature type="transmembrane region" description="Helical" evidence="7">
    <location>
        <begin position="262"/>
        <end position="281"/>
    </location>
</feature>
<dbReference type="Proteomes" id="UP000254711">
    <property type="component" value="Unassembled WGS sequence"/>
</dbReference>
<accession>A0A370K6H5</accession>
<evidence type="ECO:0000256" key="5">
    <source>
        <dbReference type="ARBA" id="ARBA00022989"/>
    </source>
</evidence>
<dbReference type="PANTHER" id="PTHR43299">
    <property type="entry name" value="UPF0718 PROTEIN YRAQ"/>
    <property type="match status" value="1"/>
</dbReference>
<keyword evidence="5 7" id="KW-1133">Transmembrane helix</keyword>
<keyword evidence="9" id="KW-1185">Reference proteome</keyword>
<name>A0A370K6H5_9GAMM</name>
<evidence type="ECO:0000256" key="4">
    <source>
        <dbReference type="ARBA" id="ARBA00022692"/>
    </source>
</evidence>
<dbReference type="AlphaFoldDB" id="A0A370K6H5"/>
<reference evidence="8 9" key="1">
    <citation type="submission" date="2018-07" db="EMBL/GenBank/DDBJ databases">
        <title>Dyella solisilvae sp. nov., isolated from the pine and broad-leaved mixed forest soil.</title>
        <authorList>
            <person name="Gao Z."/>
            <person name="Qiu L."/>
        </authorList>
    </citation>
    <scope>NUCLEOTIDE SEQUENCE [LARGE SCALE GENOMIC DNA]</scope>
    <source>
        <strain evidence="8 9">DHG54</strain>
    </source>
</reference>
<evidence type="ECO:0000256" key="1">
    <source>
        <dbReference type="ARBA" id="ARBA00004651"/>
    </source>
</evidence>
<keyword evidence="3" id="KW-1003">Cell membrane</keyword>
<evidence type="ECO:0000256" key="7">
    <source>
        <dbReference type="SAM" id="Phobius"/>
    </source>
</evidence>
<evidence type="ECO:0000256" key="3">
    <source>
        <dbReference type="ARBA" id="ARBA00022475"/>
    </source>
</evidence>
<evidence type="ECO:0000256" key="2">
    <source>
        <dbReference type="ARBA" id="ARBA00006386"/>
    </source>
</evidence>
<dbReference type="EMBL" id="QQSY01000003">
    <property type="protein sequence ID" value="RDI98249.1"/>
    <property type="molecule type" value="Genomic_DNA"/>
</dbReference>
<keyword evidence="4 7" id="KW-0812">Transmembrane</keyword>
<feature type="transmembrane region" description="Helical" evidence="7">
    <location>
        <begin position="114"/>
        <end position="135"/>
    </location>
</feature>
<dbReference type="PANTHER" id="PTHR43299:SF1">
    <property type="entry name" value="UPF0718 PROTEIN YRAQ"/>
    <property type="match status" value="1"/>
</dbReference>
<dbReference type="RefSeq" id="WP_114825765.1">
    <property type="nucleotide sequence ID" value="NZ_QQSY01000003.1"/>
</dbReference>
<protein>
    <submittedName>
        <fullName evidence="8">Permease</fullName>
    </submittedName>
</protein>
<dbReference type="GO" id="GO:0005886">
    <property type="term" value="C:plasma membrane"/>
    <property type="evidence" value="ECO:0007669"/>
    <property type="project" value="UniProtKB-SubCell"/>
</dbReference>
<feature type="transmembrane region" description="Helical" evidence="7">
    <location>
        <begin position="229"/>
        <end position="250"/>
    </location>
</feature>
<proteinExistence type="inferred from homology"/>